<organism evidence="2">
    <name type="scientific">Phaffia rhodozyma</name>
    <name type="common">Yeast</name>
    <name type="synonym">Xanthophyllomyces dendrorhous</name>
    <dbReference type="NCBI Taxonomy" id="264483"/>
    <lineage>
        <taxon>Eukaryota</taxon>
        <taxon>Fungi</taxon>
        <taxon>Dikarya</taxon>
        <taxon>Basidiomycota</taxon>
        <taxon>Agaricomycotina</taxon>
        <taxon>Tremellomycetes</taxon>
        <taxon>Cystofilobasidiales</taxon>
        <taxon>Mrakiaceae</taxon>
        <taxon>Phaffia</taxon>
    </lineage>
</organism>
<dbReference type="GO" id="GO:0032511">
    <property type="term" value="P:late endosome to vacuole transport via multivesicular body sorting pathway"/>
    <property type="evidence" value="ECO:0007669"/>
    <property type="project" value="TreeGrafter"/>
</dbReference>
<name>A0A0F7SGB0_PHARH</name>
<dbReference type="PANTHER" id="PTHR22761">
    <property type="entry name" value="CHARGED MULTIVESICULAR BODY PROTEIN"/>
    <property type="match status" value="1"/>
</dbReference>
<sequence>MPASYSPPSSVRPESVAYTSKPIITLPAYNTVSKARLSSLYADFSSQKQSNPHGFSANLSWWKSVLEGASEQGLLPSDTGSGPQALLLTVGEDLLDALKLEDGKRPSGLGCVVAELVTSQTVYPLNTFLSSPTSIYAVSSIPYRIASALIARPLWWGLQQMSLVGTEPAISRGTSGQVWSRIKGKYVLKATLEKAASNLVAYFQTIPHSSITDVLFSLTSFTQAFASRCLPGVVLSEEEMSVLIKFLERDRQVLLRDGSVIKFDPTAAPPEPITSVDHGVLEMATTVARLKSQMDELDIRITERANQVKEALRKNQKTVAMSYLRSKKSLEELVLKRLSSLETVQGVLLKIETAAGDIEILKVYQTSTQTLSTLLADPTLSHENVERTMDSMADTLADHAEIEQAISLGGIGAREAAAGGTSDGVDEEQLEAELERLVEEEKEKAKMVLLEEERRQKEQMQKDRKQKEEEERKARLVEEQKVNIKKQEEEQKAREKVKERAHADNVTEAVESASKQAKERILEE</sequence>
<dbReference type="PANTHER" id="PTHR22761:SF96">
    <property type="entry name" value="BCDNA.GH08385"/>
    <property type="match status" value="1"/>
</dbReference>
<dbReference type="InterPro" id="IPR005024">
    <property type="entry name" value="Snf7_fam"/>
</dbReference>
<dbReference type="GO" id="GO:0005771">
    <property type="term" value="C:multivesicular body"/>
    <property type="evidence" value="ECO:0007669"/>
    <property type="project" value="TreeGrafter"/>
</dbReference>
<dbReference type="EMBL" id="LN483167">
    <property type="protein sequence ID" value="CDZ96763.1"/>
    <property type="molecule type" value="Genomic_DNA"/>
</dbReference>
<proteinExistence type="predicted"/>
<reference evidence="2" key="1">
    <citation type="submission" date="2014-08" db="EMBL/GenBank/DDBJ databases">
        <authorList>
            <person name="Sharma Rahul"/>
            <person name="Thines Marco"/>
        </authorList>
    </citation>
    <scope>NUCLEOTIDE SEQUENCE</scope>
</reference>
<accession>A0A0F7SGB0</accession>
<dbReference type="GO" id="GO:0000815">
    <property type="term" value="C:ESCRT III complex"/>
    <property type="evidence" value="ECO:0007669"/>
    <property type="project" value="TreeGrafter"/>
</dbReference>
<evidence type="ECO:0000313" key="2">
    <source>
        <dbReference type="EMBL" id="CDZ96763.1"/>
    </source>
</evidence>
<evidence type="ECO:0000256" key="1">
    <source>
        <dbReference type="SAM" id="MobiDB-lite"/>
    </source>
</evidence>
<protein>
    <submittedName>
        <fullName evidence="2">Uncharacterized conserved protein</fullName>
    </submittedName>
</protein>
<dbReference type="Pfam" id="PF03357">
    <property type="entry name" value="Snf7"/>
    <property type="match status" value="1"/>
</dbReference>
<feature type="compositionally biased region" description="Basic and acidic residues" evidence="1">
    <location>
        <begin position="454"/>
        <end position="505"/>
    </location>
</feature>
<feature type="region of interest" description="Disordered" evidence="1">
    <location>
        <begin position="454"/>
        <end position="524"/>
    </location>
</feature>
<dbReference type="GO" id="GO:0006900">
    <property type="term" value="P:vesicle budding from membrane"/>
    <property type="evidence" value="ECO:0007669"/>
    <property type="project" value="TreeGrafter"/>
</dbReference>
<dbReference type="GO" id="GO:0009898">
    <property type="term" value="C:cytoplasmic side of plasma membrane"/>
    <property type="evidence" value="ECO:0007669"/>
    <property type="project" value="TreeGrafter"/>
</dbReference>
<dbReference type="AlphaFoldDB" id="A0A0F7SGB0"/>